<feature type="transmembrane region" description="Helical" evidence="1">
    <location>
        <begin position="131"/>
        <end position="152"/>
    </location>
</feature>
<dbReference type="AlphaFoldDB" id="A0A7J6NNI4"/>
<keyword evidence="1" id="KW-0812">Transmembrane</keyword>
<evidence type="ECO:0000313" key="2">
    <source>
        <dbReference type="EMBL" id="KAF4685358.1"/>
    </source>
</evidence>
<comment type="caution">
    <text evidence="2">The sequence shown here is derived from an EMBL/GenBank/DDBJ whole genome shotgun (WGS) entry which is preliminary data.</text>
</comment>
<keyword evidence="1" id="KW-0472">Membrane</keyword>
<dbReference type="Proteomes" id="UP000541610">
    <property type="component" value="Unassembled WGS sequence"/>
</dbReference>
<dbReference type="OrthoDB" id="433912at2759"/>
<evidence type="ECO:0000313" key="3">
    <source>
        <dbReference type="Proteomes" id="UP000541610"/>
    </source>
</evidence>
<feature type="transmembrane region" description="Helical" evidence="1">
    <location>
        <begin position="188"/>
        <end position="213"/>
    </location>
</feature>
<feature type="transmembrane region" description="Helical" evidence="1">
    <location>
        <begin position="20"/>
        <end position="41"/>
    </location>
</feature>
<reference evidence="2 3" key="1">
    <citation type="submission" date="2020-04" db="EMBL/GenBank/DDBJ databases">
        <title>Perkinsus olseni comparative genomics.</title>
        <authorList>
            <person name="Bogema D.R."/>
        </authorList>
    </citation>
    <scope>NUCLEOTIDE SEQUENCE [LARGE SCALE GENOMIC DNA]</scope>
    <source>
        <strain evidence="2">00978-12</strain>
    </source>
</reference>
<sequence length="271" mass="30161">MDWLLLPFSTLRTVQVFESLLPLTGCGACIMLCAHSLSYYWQWASSLCASYFSHWVVERDEHARLAALVLRFVSPPRNPHDNIRYIFCPQYSVWRMMRNMAETCVCAALGASGIVAELCPRDSPAHKRLRAVAPFMTSLLGRALVYIIFGMICSGNYTYVSTTTHKAGPSSRLLAEIGDDTSIRVNSAFWAFFCVISGIYMMATGVITLLYYFKVNGAVVQSERHQELTATFLRRTGWGFGTGTEHADGPSVSFSPFTPAAEVTAEGYQQQ</sequence>
<organism evidence="2 3">
    <name type="scientific">Perkinsus olseni</name>
    <name type="common">Perkinsus atlanticus</name>
    <dbReference type="NCBI Taxonomy" id="32597"/>
    <lineage>
        <taxon>Eukaryota</taxon>
        <taxon>Sar</taxon>
        <taxon>Alveolata</taxon>
        <taxon>Perkinsozoa</taxon>
        <taxon>Perkinsea</taxon>
        <taxon>Perkinsida</taxon>
        <taxon>Perkinsidae</taxon>
        <taxon>Perkinsus</taxon>
    </lineage>
</organism>
<name>A0A7J6NNI4_PEROL</name>
<dbReference type="EMBL" id="JABANP010000266">
    <property type="protein sequence ID" value="KAF4685358.1"/>
    <property type="molecule type" value="Genomic_DNA"/>
</dbReference>
<proteinExistence type="predicted"/>
<accession>A0A7J6NNI4</accession>
<keyword evidence="1" id="KW-1133">Transmembrane helix</keyword>
<protein>
    <submittedName>
        <fullName evidence="2">Uncharacterized protein</fullName>
    </submittedName>
</protein>
<evidence type="ECO:0000256" key="1">
    <source>
        <dbReference type="SAM" id="Phobius"/>
    </source>
</evidence>
<gene>
    <name evidence="2" type="ORF">FOZ60_006621</name>
</gene>